<evidence type="ECO:0000313" key="3">
    <source>
        <dbReference type="Proteomes" id="UP000886998"/>
    </source>
</evidence>
<dbReference type="AlphaFoldDB" id="A0A8X6YY41"/>
<gene>
    <name evidence="2" type="ORF">TNIN_295191</name>
</gene>
<evidence type="ECO:0000256" key="1">
    <source>
        <dbReference type="SAM" id="MobiDB-lite"/>
    </source>
</evidence>
<evidence type="ECO:0000313" key="2">
    <source>
        <dbReference type="EMBL" id="GFY79635.1"/>
    </source>
</evidence>
<protein>
    <submittedName>
        <fullName evidence="2">Uncharacterized protein</fullName>
    </submittedName>
</protein>
<reference evidence="2" key="1">
    <citation type="submission" date="2020-08" db="EMBL/GenBank/DDBJ databases">
        <title>Multicomponent nature underlies the extraordinary mechanical properties of spider dragline silk.</title>
        <authorList>
            <person name="Kono N."/>
            <person name="Nakamura H."/>
            <person name="Mori M."/>
            <person name="Yoshida Y."/>
            <person name="Ohtoshi R."/>
            <person name="Malay A.D."/>
            <person name="Moran D.A.P."/>
            <person name="Tomita M."/>
            <person name="Numata K."/>
            <person name="Arakawa K."/>
        </authorList>
    </citation>
    <scope>NUCLEOTIDE SEQUENCE</scope>
</reference>
<dbReference type="EMBL" id="BMAV01023710">
    <property type="protein sequence ID" value="GFY79635.1"/>
    <property type="molecule type" value="Genomic_DNA"/>
</dbReference>
<proteinExistence type="predicted"/>
<feature type="region of interest" description="Disordered" evidence="1">
    <location>
        <begin position="50"/>
        <end position="70"/>
    </location>
</feature>
<keyword evidence="3" id="KW-1185">Reference proteome</keyword>
<comment type="caution">
    <text evidence="2">The sequence shown here is derived from an EMBL/GenBank/DDBJ whole genome shotgun (WGS) entry which is preliminary data.</text>
</comment>
<sequence>MQGKTTVINILVRKALRIGTTRTHTDPSLPGLAAVRRRCARPSFPLPGSFVDSVRETRTRGGPERDSGYGWWRKAEDNTVALAESHTQNYPLPYRTNSWKYRQLDLRSPVNLKST</sequence>
<accession>A0A8X6YY41</accession>
<organism evidence="2 3">
    <name type="scientific">Trichonephila inaurata madagascariensis</name>
    <dbReference type="NCBI Taxonomy" id="2747483"/>
    <lineage>
        <taxon>Eukaryota</taxon>
        <taxon>Metazoa</taxon>
        <taxon>Ecdysozoa</taxon>
        <taxon>Arthropoda</taxon>
        <taxon>Chelicerata</taxon>
        <taxon>Arachnida</taxon>
        <taxon>Araneae</taxon>
        <taxon>Araneomorphae</taxon>
        <taxon>Entelegynae</taxon>
        <taxon>Araneoidea</taxon>
        <taxon>Nephilidae</taxon>
        <taxon>Trichonephila</taxon>
        <taxon>Trichonephila inaurata</taxon>
    </lineage>
</organism>
<name>A0A8X6YY41_9ARAC</name>
<feature type="compositionally biased region" description="Basic and acidic residues" evidence="1">
    <location>
        <begin position="53"/>
        <end position="70"/>
    </location>
</feature>
<dbReference type="Proteomes" id="UP000886998">
    <property type="component" value="Unassembled WGS sequence"/>
</dbReference>